<dbReference type="Pfam" id="PF11139">
    <property type="entry name" value="SfLAP"/>
    <property type="match status" value="1"/>
</dbReference>
<dbReference type="EMBL" id="JBHUDJ010000014">
    <property type="protein sequence ID" value="MFD1588923.1"/>
    <property type="molecule type" value="Genomic_DNA"/>
</dbReference>
<name>A0ABD6CHN3_9EURY</name>
<dbReference type="InterPro" id="IPR021315">
    <property type="entry name" value="Gap/Sap"/>
</dbReference>
<dbReference type="RefSeq" id="WP_247378576.1">
    <property type="nucleotide sequence ID" value="NZ_JALLGV010000005.1"/>
</dbReference>
<reference evidence="2 3" key="1">
    <citation type="journal article" date="2019" name="Int. J. Syst. Evol. Microbiol.">
        <title>The Global Catalogue of Microorganisms (GCM) 10K type strain sequencing project: providing services to taxonomists for standard genome sequencing and annotation.</title>
        <authorList>
            <consortium name="The Broad Institute Genomics Platform"/>
            <consortium name="The Broad Institute Genome Sequencing Center for Infectious Disease"/>
            <person name="Wu L."/>
            <person name="Ma J."/>
        </authorList>
    </citation>
    <scope>NUCLEOTIDE SEQUENCE [LARGE SCALE GENOMIC DNA]</scope>
    <source>
        <strain evidence="2 3">CGMCC 1.12125</strain>
    </source>
</reference>
<keyword evidence="1" id="KW-0812">Transmembrane</keyword>
<feature type="transmembrane region" description="Helical" evidence="1">
    <location>
        <begin position="111"/>
        <end position="138"/>
    </location>
</feature>
<organism evidence="2 3">
    <name type="scientific">Halorientalis brevis</name>
    <dbReference type="NCBI Taxonomy" id="1126241"/>
    <lineage>
        <taxon>Archaea</taxon>
        <taxon>Methanobacteriati</taxon>
        <taxon>Methanobacteriota</taxon>
        <taxon>Stenosarchaea group</taxon>
        <taxon>Halobacteria</taxon>
        <taxon>Halobacteriales</taxon>
        <taxon>Haloarculaceae</taxon>
        <taxon>Halorientalis</taxon>
    </lineage>
</organism>
<dbReference type="Proteomes" id="UP001597119">
    <property type="component" value="Unassembled WGS sequence"/>
</dbReference>
<evidence type="ECO:0000313" key="3">
    <source>
        <dbReference type="Proteomes" id="UP001597119"/>
    </source>
</evidence>
<keyword evidence="1" id="KW-1133">Transmembrane helix</keyword>
<feature type="transmembrane region" description="Helical" evidence="1">
    <location>
        <begin position="150"/>
        <end position="176"/>
    </location>
</feature>
<keyword evidence="1" id="KW-0472">Membrane</keyword>
<feature type="transmembrane region" description="Helical" evidence="1">
    <location>
        <begin position="6"/>
        <end position="28"/>
    </location>
</feature>
<comment type="caution">
    <text evidence="2">The sequence shown here is derived from an EMBL/GenBank/DDBJ whole genome shotgun (WGS) entry which is preliminary data.</text>
</comment>
<evidence type="ECO:0000256" key="1">
    <source>
        <dbReference type="SAM" id="Phobius"/>
    </source>
</evidence>
<feature type="transmembrane region" description="Helical" evidence="1">
    <location>
        <begin position="188"/>
        <end position="207"/>
    </location>
</feature>
<evidence type="ECO:0000313" key="2">
    <source>
        <dbReference type="EMBL" id="MFD1588923.1"/>
    </source>
</evidence>
<accession>A0ABD6CHN3</accession>
<keyword evidence="3" id="KW-1185">Reference proteome</keyword>
<feature type="transmembrane region" description="Helical" evidence="1">
    <location>
        <begin position="40"/>
        <end position="60"/>
    </location>
</feature>
<protein>
    <submittedName>
        <fullName evidence="2">GAP family protein</fullName>
    </submittedName>
</protein>
<dbReference type="AlphaFoldDB" id="A0ABD6CHN3"/>
<gene>
    <name evidence="2" type="ORF">ACFR9U_18245</name>
</gene>
<sequence length="208" mass="21954">MSLVGLLEVLPLAIVMVAGPQLLSAIFLATTERWRRNSAAFVAGAALSISAIVTLAYFVSDGAREQGASSDLIGLVVLALLLVAMVRVYLGRDESEPPAWMSKLTSATPRFSFKLGFLLLGVFPTDLITSVAVGSFLAAEGLPLLDAAGFVALTLFLLALPALAVLTFGARAAAFLPTARDWMNENSWIVNEVVLLFFVAIVVSNIVG</sequence>
<proteinExistence type="predicted"/>
<feature type="transmembrane region" description="Helical" evidence="1">
    <location>
        <begin position="72"/>
        <end position="90"/>
    </location>
</feature>